<dbReference type="InterPro" id="IPR000528">
    <property type="entry name" value="Plant_nsLTP"/>
</dbReference>
<feature type="compositionally biased region" description="Low complexity" evidence="11">
    <location>
        <begin position="147"/>
        <end position="160"/>
    </location>
</feature>
<evidence type="ECO:0000256" key="3">
    <source>
        <dbReference type="ARBA" id="ARBA00022448"/>
    </source>
</evidence>
<evidence type="ECO:0000259" key="13">
    <source>
        <dbReference type="SMART" id="SM00499"/>
    </source>
</evidence>
<gene>
    <name evidence="14" type="ORF">POM88_024132</name>
</gene>
<dbReference type="PRINTS" id="PR00382">
    <property type="entry name" value="LIPIDTRNSFER"/>
</dbReference>
<evidence type="ECO:0000256" key="11">
    <source>
        <dbReference type="SAM" id="MobiDB-lite"/>
    </source>
</evidence>
<keyword evidence="9" id="KW-0325">Glycoprotein</keyword>
<dbReference type="SMART" id="SM00499">
    <property type="entry name" value="AAI"/>
    <property type="match status" value="1"/>
</dbReference>
<feature type="signal peptide" evidence="12">
    <location>
        <begin position="1"/>
        <end position="21"/>
    </location>
</feature>
<feature type="region of interest" description="Disordered" evidence="11">
    <location>
        <begin position="147"/>
        <end position="170"/>
    </location>
</feature>
<evidence type="ECO:0000256" key="12">
    <source>
        <dbReference type="SAM" id="SignalP"/>
    </source>
</evidence>
<evidence type="ECO:0000256" key="9">
    <source>
        <dbReference type="ARBA" id="ARBA00023180"/>
    </source>
</evidence>
<evidence type="ECO:0000256" key="1">
    <source>
        <dbReference type="ARBA" id="ARBA00004609"/>
    </source>
</evidence>
<keyword evidence="4" id="KW-1003">Cell membrane</keyword>
<reference evidence="14" key="1">
    <citation type="submission" date="2023-02" db="EMBL/GenBank/DDBJ databases">
        <title>Genome of toxic invasive species Heracleum sosnowskyi carries increased number of genes despite the absence of recent whole-genome duplications.</title>
        <authorList>
            <person name="Schelkunov M."/>
            <person name="Shtratnikova V."/>
            <person name="Makarenko M."/>
            <person name="Klepikova A."/>
            <person name="Omelchenko D."/>
            <person name="Novikova G."/>
            <person name="Obukhova E."/>
            <person name="Bogdanov V."/>
            <person name="Penin A."/>
            <person name="Logacheva M."/>
        </authorList>
    </citation>
    <scope>NUCLEOTIDE SEQUENCE</scope>
    <source>
        <strain evidence="14">Hsosn_3</strain>
        <tissue evidence="14">Leaf</tissue>
    </source>
</reference>
<feature type="chain" id="PRO_5042041620" evidence="12">
    <location>
        <begin position="22"/>
        <end position="193"/>
    </location>
</feature>
<dbReference type="InterPro" id="IPR016140">
    <property type="entry name" value="Bifunc_inhib/LTP/seed_store"/>
</dbReference>
<dbReference type="InterPro" id="IPR043325">
    <property type="entry name" value="LTSS"/>
</dbReference>
<keyword evidence="3" id="KW-0813">Transport</keyword>
<evidence type="ECO:0000256" key="8">
    <source>
        <dbReference type="ARBA" id="ARBA00023157"/>
    </source>
</evidence>
<protein>
    <submittedName>
        <fullName evidence="14">AAI domain-containing protein</fullName>
    </submittedName>
</protein>
<keyword evidence="10" id="KW-0449">Lipoprotein</keyword>
<evidence type="ECO:0000256" key="6">
    <source>
        <dbReference type="ARBA" id="ARBA00022729"/>
    </source>
</evidence>
<dbReference type="GO" id="GO:0098552">
    <property type="term" value="C:side of membrane"/>
    <property type="evidence" value="ECO:0007669"/>
    <property type="project" value="UniProtKB-KW"/>
</dbReference>
<comment type="similarity">
    <text evidence="2">Belongs to the plant LTP family.</text>
</comment>
<evidence type="ECO:0000256" key="2">
    <source>
        <dbReference type="ARBA" id="ARBA00009748"/>
    </source>
</evidence>
<comment type="caution">
    <text evidence="14">The sequence shown here is derived from an EMBL/GenBank/DDBJ whole genome shotgun (WGS) entry which is preliminary data.</text>
</comment>
<dbReference type="GO" id="GO:0006869">
    <property type="term" value="P:lipid transport"/>
    <property type="evidence" value="ECO:0007669"/>
    <property type="project" value="InterPro"/>
</dbReference>
<dbReference type="EMBL" id="JAUIZM010000005">
    <property type="protein sequence ID" value="KAK1386397.1"/>
    <property type="molecule type" value="Genomic_DNA"/>
</dbReference>
<evidence type="ECO:0000313" key="14">
    <source>
        <dbReference type="EMBL" id="KAK1386397.1"/>
    </source>
</evidence>
<keyword evidence="6 12" id="KW-0732">Signal</keyword>
<evidence type="ECO:0000256" key="10">
    <source>
        <dbReference type="ARBA" id="ARBA00023288"/>
    </source>
</evidence>
<dbReference type="FunFam" id="1.10.110.10:FF:000001">
    <property type="entry name" value="Bifunctional inhibitor/lipid-transfer protein/seed storage 2S albumin superfamily protein"/>
    <property type="match status" value="1"/>
</dbReference>
<dbReference type="Proteomes" id="UP001237642">
    <property type="component" value="Unassembled WGS sequence"/>
</dbReference>
<keyword evidence="8" id="KW-1015">Disulfide bond</keyword>
<feature type="domain" description="Bifunctional inhibitor/plant lipid transfer protein/seed storage helical" evidence="13">
    <location>
        <begin position="32"/>
        <end position="109"/>
    </location>
</feature>
<dbReference type="PROSITE" id="PS51257">
    <property type="entry name" value="PROKAR_LIPOPROTEIN"/>
    <property type="match status" value="1"/>
</dbReference>
<accession>A0AAD8IL54</accession>
<evidence type="ECO:0000256" key="5">
    <source>
        <dbReference type="ARBA" id="ARBA00022622"/>
    </source>
</evidence>
<evidence type="ECO:0000256" key="7">
    <source>
        <dbReference type="ARBA" id="ARBA00023121"/>
    </source>
</evidence>
<evidence type="ECO:0000313" key="15">
    <source>
        <dbReference type="Proteomes" id="UP001237642"/>
    </source>
</evidence>
<comment type="subcellular location">
    <subcellularLocation>
        <location evidence="1">Cell membrane</location>
        <topology evidence="1">Lipid-anchor</topology>
        <topology evidence="1">GPI-anchor</topology>
    </subcellularLocation>
</comment>
<organism evidence="14 15">
    <name type="scientific">Heracleum sosnowskyi</name>
    <dbReference type="NCBI Taxonomy" id="360622"/>
    <lineage>
        <taxon>Eukaryota</taxon>
        <taxon>Viridiplantae</taxon>
        <taxon>Streptophyta</taxon>
        <taxon>Embryophyta</taxon>
        <taxon>Tracheophyta</taxon>
        <taxon>Spermatophyta</taxon>
        <taxon>Magnoliopsida</taxon>
        <taxon>eudicotyledons</taxon>
        <taxon>Gunneridae</taxon>
        <taxon>Pentapetalae</taxon>
        <taxon>asterids</taxon>
        <taxon>campanulids</taxon>
        <taxon>Apiales</taxon>
        <taxon>Apiaceae</taxon>
        <taxon>Apioideae</taxon>
        <taxon>apioid superclade</taxon>
        <taxon>Tordylieae</taxon>
        <taxon>Tordyliinae</taxon>
        <taxon>Heracleum</taxon>
    </lineage>
</organism>
<name>A0AAD8IL54_9APIA</name>
<keyword evidence="15" id="KW-1185">Reference proteome</keyword>
<dbReference type="Gene3D" id="1.10.110.10">
    <property type="entry name" value="Plant lipid-transfer and hydrophobic proteins"/>
    <property type="match status" value="1"/>
</dbReference>
<dbReference type="PANTHER" id="PTHR33044">
    <property type="entry name" value="BIFUNCTIONAL INHIBITOR/LIPID-TRANSFER PROTEIN/SEED STORAGE 2S ALBUMIN SUPERFAMILY PROTEIN-RELATED"/>
    <property type="match status" value="1"/>
</dbReference>
<dbReference type="GO" id="GO:0008289">
    <property type="term" value="F:lipid binding"/>
    <property type="evidence" value="ECO:0007669"/>
    <property type="project" value="UniProtKB-KW"/>
</dbReference>
<dbReference type="GO" id="GO:0005886">
    <property type="term" value="C:plasma membrane"/>
    <property type="evidence" value="ECO:0007669"/>
    <property type="project" value="UniProtKB-SubCell"/>
</dbReference>
<dbReference type="InterPro" id="IPR036312">
    <property type="entry name" value="Bifun_inhib/LTP/seed_sf"/>
</dbReference>
<keyword evidence="5" id="KW-0472">Membrane</keyword>
<evidence type="ECO:0000256" key="4">
    <source>
        <dbReference type="ARBA" id="ARBA00022475"/>
    </source>
</evidence>
<keyword evidence="7" id="KW-0446">Lipid-binding</keyword>
<sequence>MAMRRVILLSFMLVTLFFSCATTNDQKDKEECTEQLVGLATCLQYVGGKAKSPTPDCCNGLKQLLKTNRKCLCVIVKDRNDPDLGLDINVTLALGLPSVCHAPANVSQCPALLHLAPNSADAQVFYQFGRAMISGNATKTATSGAAKANATSSSSGGASSLPQKNYGGDNKQRRHELKLQLVILVGILVWLNI</sequence>
<proteinExistence type="inferred from homology"/>
<dbReference type="AlphaFoldDB" id="A0AAD8IL54"/>
<keyword evidence="5" id="KW-0336">GPI-anchor</keyword>
<dbReference type="Pfam" id="PF14368">
    <property type="entry name" value="LTP_2"/>
    <property type="match status" value="1"/>
</dbReference>
<dbReference type="CDD" id="cd00010">
    <property type="entry name" value="AAI_LTSS"/>
    <property type="match status" value="1"/>
</dbReference>
<reference evidence="14" key="2">
    <citation type="submission" date="2023-05" db="EMBL/GenBank/DDBJ databases">
        <authorList>
            <person name="Schelkunov M.I."/>
        </authorList>
    </citation>
    <scope>NUCLEOTIDE SEQUENCE</scope>
    <source>
        <strain evidence="14">Hsosn_3</strain>
        <tissue evidence="14">Leaf</tissue>
    </source>
</reference>
<dbReference type="SUPFAM" id="SSF47699">
    <property type="entry name" value="Bifunctional inhibitor/lipid-transfer protein/seed storage 2S albumin"/>
    <property type="match status" value="1"/>
</dbReference>